<gene>
    <name evidence="4" type="ORF">CSO01_05610</name>
</gene>
<feature type="transmembrane region" description="Helical" evidence="2">
    <location>
        <begin position="21"/>
        <end position="46"/>
    </location>
</feature>
<feature type="compositionally biased region" description="Low complexity" evidence="1">
    <location>
        <begin position="336"/>
        <end position="346"/>
    </location>
</feature>
<dbReference type="InterPro" id="IPR036779">
    <property type="entry name" value="LysM_dom_sf"/>
</dbReference>
<dbReference type="CDD" id="cd00118">
    <property type="entry name" value="LysM"/>
    <property type="match status" value="2"/>
</dbReference>
<evidence type="ECO:0000256" key="1">
    <source>
        <dbReference type="SAM" id="MobiDB-lite"/>
    </source>
</evidence>
<evidence type="ECO:0000256" key="2">
    <source>
        <dbReference type="SAM" id="Phobius"/>
    </source>
</evidence>
<comment type="caution">
    <text evidence="4">The sequence shown here is derived from an EMBL/GenBank/DDBJ whole genome shotgun (WGS) entry which is preliminary data.</text>
</comment>
<feature type="region of interest" description="Disordered" evidence="1">
    <location>
        <begin position="315"/>
        <end position="405"/>
    </location>
</feature>
<evidence type="ECO:0000313" key="5">
    <source>
        <dbReference type="Proteomes" id="UP000321798"/>
    </source>
</evidence>
<dbReference type="AlphaFoldDB" id="A0A512P9H1"/>
<feature type="compositionally biased region" description="Pro residues" evidence="1">
    <location>
        <begin position="320"/>
        <end position="335"/>
    </location>
</feature>
<dbReference type="SMART" id="SM00257">
    <property type="entry name" value="LysM"/>
    <property type="match status" value="2"/>
</dbReference>
<proteinExistence type="predicted"/>
<dbReference type="EMBL" id="BKAL01000002">
    <property type="protein sequence ID" value="GEP67846.1"/>
    <property type="molecule type" value="Genomic_DNA"/>
</dbReference>
<dbReference type="Pfam" id="PF01476">
    <property type="entry name" value="LysM"/>
    <property type="match status" value="2"/>
</dbReference>
<reference evidence="4 5" key="1">
    <citation type="submission" date="2019-07" db="EMBL/GenBank/DDBJ databases">
        <title>Whole genome shotgun sequence of Cellulomonas soli NBRC 109434.</title>
        <authorList>
            <person name="Hosoyama A."/>
            <person name="Uohara A."/>
            <person name="Ohji S."/>
            <person name="Ichikawa N."/>
        </authorList>
    </citation>
    <scope>NUCLEOTIDE SEQUENCE [LARGE SCALE GENOMIC DNA]</scope>
    <source>
        <strain evidence="4 5">NBRC 109434</strain>
    </source>
</reference>
<dbReference type="Proteomes" id="UP000321798">
    <property type="component" value="Unassembled WGS sequence"/>
</dbReference>
<dbReference type="Gene3D" id="1.25.40.10">
    <property type="entry name" value="Tetratricopeptide repeat domain"/>
    <property type="match status" value="1"/>
</dbReference>
<accession>A0A512P9H1</accession>
<dbReference type="PROSITE" id="PS51782">
    <property type="entry name" value="LYSM"/>
    <property type="match status" value="2"/>
</dbReference>
<dbReference type="SMART" id="SM01043">
    <property type="entry name" value="BTAD"/>
    <property type="match status" value="1"/>
</dbReference>
<sequence length="999" mass="105778">MTATLPTQPSTRRLRDLAWGLGAALTLLVFVVGVPVALLALAPLYLPDAIPTPGQIRGLLTGPDDGTLLLGVLALIAWIAWVVFSASVLLEVIASARRTRAPRLPLLGGVQNSASRLLATAGILLALSSGTIARAAPAQATTPQVLDQARHPHSDAAPITPVHLEATTAPAAAVARDEPALPVVTVQRGDTLWGIAERHLGSGPRYTEIRDLNSGRTQPDGRSLTNADWILPGWTLRLPVDAIGVPAGSPAAIAASAAPVAQAIVTVLPGDTLWDIATTHLGDGTRYTEIVDLNRGRTQPDGQALTDADHLQPGWILLLPHPPAPAPEAPGPMPPAATSTTAEPAPEQGASRAPEPPGNVDEPVQQGQPAPEGEVSSPAAESSTRDSDASPTIEDGDETEGSDASTQRAWFVGLTALAAAGLVGELTRRRRLQQRARRLGEHIPLPERATPAARAESTLRSAPTPVSIDAISTTLTNLGCRCYDAGRELPRVGALLLDETTLTLLLVEDDPDALAPFIANDPRTWTASTADVAAETEIDDPDRCVPYPLLVTLGHTDGATFLVNLEAAGTLAILGDDTAADEVLRALVLEAATSDLAGRLCVCIPPDDELTGLIGAFEAQRLRTIHESDERANTVQAIADALAAQGLDDTLQARGDRQAIDTWLPVAFVERTNTGHSCQPWCGATLLTRQPTADATAWTLTTNPQGDARLEPLGITLQPQRLNPDQLAALRHTLEVAVPPTPTNGPPTTLPPLDDELRTMRDALPAPPEPPAPEATVTIRVLGPIEIVGLPEGHGPLTPRMTELLVYLALHGPTTGADLDEVLYNGVRIRPGTRNALMYRTRRHVGEHVLPLASSDGLYRLGDAVTNDWDRFQCRVADGVRDDCYAPIETLTEALSYVRDRPFRGISGSAYAWADYDIQRMTETITDAATLLARHQLEANRARDALGSALHALAVNPYSEDLQCLALAAAESGQGADRAADLRERFATQALELEADAPR</sequence>
<keyword evidence="5" id="KW-1185">Reference proteome</keyword>
<dbReference type="InterPro" id="IPR005158">
    <property type="entry name" value="BTAD"/>
</dbReference>
<dbReference type="PANTHER" id="PTHR34700:SF4">
    <property type="entry name" value="PHAGE-LIKE ELEMENT PBSX PROTEIN XKDP"/>
    <property type="match status" value="1"/>
</dbReference>
<evidence type="ECO:0000259" key="3">
    <source>
        <dbReference type="PROSITE" id="PS51782"/>
    </source>
</evidence>
<dbReference type="InterPro" id="IPR011990">
    <property type="entry name" value="TPR-like_helical_dom_sf"/>
</dbReference>
<dbReference type="InterPro" id="IPR018392">
    <property type="entry name" value="LysM"/>
</dbReference>
<dbReference type="RefSeq" id="WP_179561813.1">
    <property type="nucleotide sequence ID" value="NZ_BAABBJ010000015.1"/>
</dbReference>
<feature type="domain" description="LysM" evidence="3">
    <location>
        <begin position="263"/>
        <end position="319"/>
    </location>
</feature>
<feature type="transmembrane region" description="Helical" evidence="2">
    <location>
        <begin position="117"/>
        <end position="136"/>
    </location>
</feature>
<dbReference type="Gene3D" id="3.10.350.10">
    <property type="entry name" value="LysM domain"/>
    <property type="match status" value="2"/>
</dbReference>
<keyword evidence="2" id="KW-0472">Membrane</keyword>
<protein>
    <recommendedName>
        <fullName evidence="3">LysM domain-containing protein</fullName>
    </recommendedName>
</protein>
<keyword evidence="2" id="KW-0812">Transmembrane</keyword>
<feature type="domain" description="LysM" evidence="3">
    <location>
        <begin position="182"/>
        <end position="238"/>
    </location>
</feature>
<feature type="transmembrane region" description="Helical" evidence="2">
    <location>
        <begin position="66"/>
        <end position="96"/>
    </location>
</feature>
<dbReference type="PANTHER" id="PTHR34700">
    <property type="entry name" value="POTASSIUM BINDING PROTEIN KBP"/>
    <property type="match status" value="1"/>
</dbReference>
<keyword evidence="2" id="KW-1133">Transmembrane helix</keyword>
<dbReference type="InterPro" id="IPR052196">
    <property type="entry name" value="Bact_Kbp"/>
</dbReference>
<name>A0A512P9H1_9CELL</name>
<organism evidence="4 5">
    <name type="scientific">Cellulomonas soli</name>
    <dbReference type="NCBI Taxonomy" id="931535"/>
    <lineage>
        <taxon>Bacteria</taxon>
        <taxon>Bacillati</taxon>
        <taxon>Actinomycetota</taxon>
        <taxon>Actinomycetes</taxon>
        <taxon>Micrococcales</taxon>
        <taxon>Cellulomonadaceae</taxon>
        <taxon>Cellulomonas</taxon>
    </lineage>
</organism>
<evidence type="ECO:0000313" key="4">
    <source>
        <dbReference type="EMBL" id="GEP67846.1"/>
    </source>
</evidence>